<sequence>MTNTCFSCGDHVVICKGFLGVLMAVCVKSVAVHAHVEIHLKHTASLLTWPLLHTRFPAKLALRPTRRAFDEKVTSQILYAHRLLPWSRSGTCSVSPANLELDARAQEIQDQQSKSGILSPEPVLSKATFYILLYGLAAQSIIQKEIEDQNTHRKAKRIVRLQGKVKTHRILK</sequence>
<dbReference type="Proteomes" id="UP000294847">
    <property type="component" value="Chromosome 2"/>
</dbReference>
<name>A0A4P7N200_PYROR</name>
<proteinExistence type="predicted"/>
<dbReference type="EMBL" id="CP034205">
    <property type="protein sequence ID" value="QBZ56457.1"/>
    <property type="molecule type" value="Genomic_DNA"/>
</dbReference>
<organism evidence="1 2">
    <name type="scientific">Pyricularia oryzae</name>
    <name type="common">Rice blast fungus</name>
    <name type="synonym">Magnaporthe oryzae</name>
    <dbReference type="NCBI Taxonomy" id="318829"/>
    <lineage>
        <taxon>Eukaryota</taxon>
        <taxon>Fungi</taxon>
        <taxon>Dikarya</taxon>
        <taxon>Ascomycota</taxon>
        <taxon>Pezizomycotina</taxon>
        <taxon>Sordariomycetes</taxon>
        <taxon>Sordariomycetidae</taxon>
        <taxon>Magnaporthales</taxon>
        <taxon>Pyriculariaceae</taxon>
        <taxon>Pyricularia</taxon>
    </lineage>
</organism>
<evidence type="ECO:0000313" key="2">
    <source>
        <dbReference type="Proteomes" id="UP000294847"/>
    </source>
</evidence>
<evidence type="ECO:0000313" key="1">
    <source>
        <dbReference type="EMBL" id="QBZ56457.1"/>
    </source>
</evidence>
<accession>A0A4P7N200</accession>
<reference evidence="1 2" key="1">
    <citation type="journal article" date="2019" name="Mol. Biol. Evol.">
        <title>Blast fungal genomes show frequent chromosomal changes, gene gains and losses, and effector gene turnover.</title>
        <authorList>
            <person name="Gomez Luciano L.B."/>
            <person name="Jason Tsai I."/>
            <person name="Chuma I."/>
            <person name="Tosa Y."/>
            <person name="Chen Y.H."/>
            <person name="Li J.Y."/>
            <person name="Li M.Y."/>
            <person name="Jade Lu M.Y."/>
            <person name="Nakayashiki H."/>
            <person name="Li W.H."/>
        </authorList>
    </citation>
    <scope>NUCLEOTIDE SEQUENCE [LARGE SCALE GENOMIC DNA]</scope>
    <source>
        <strain evidence="1">MZ5-1-6</strain>
    </source>
</reference>
<gene>
    <name evidence="1" type="ORF">PoMZ_01364</name>
</gene>
<dbReference type="AlphaFoldDB" id="A0A4P7N200"/>
<protein>
    <submittedName>
        <fullName evidence="1">Uncharacterized protein</fullName>
    </submittedName>
</protein>